<geneLocation type="plasmid" evidence="2 3">
    <name>unnamed4</name>
</geneLocation>
<reference evidence="2" key="1">
    <citation type="submission" date="2021-03" db="EMBL/GenBank/DDBJ databases">
        <title>Complete Genome of Pseudoalteromonas xiamenensis STKMTI.2, a new potential marine bacterium producing anti-Vibrio compounds.</title>
        <authorList>
            <person name="Handayani D.P."/>
            <person name="Isnansetyo A."/>
            <person name="Istiqomah I."/>
            <person name="Jumina J."/>
        </authorList>
    </citation>
    <scope>NUCLEOTIDE SEQUENCE</scope>
    <source>
        <strain evidence="2">STKMTI.2</strain>
        <plasmid evidence="2">unnamed4</plasmid>
    </source>
</reference>
<dbReference type="KEGG" id="pxi:J5O05_17545"/>
<keyword evidence="2" id="KW-0614">Plasmid</keyword>
<evidence type="ECO:0000256" key="1">
    <source>
        <dbReference type="SAM" id="MobiDB-lite"/>
    </source>
</evidence>
<dbReference type="EMBL" id="CP072134">
    <property type="protein sequence ID" value="QTH72964.1"/>
    <property type="molecule type" value="Genomic_DNA"/>
</dbReference>
<accession>A0A975DK11</accession>
<proteinExistence type="predicted"/>
<evidence type="ECO:0000313" key="3">
    <source>
        <dbReference type="Proteomes" id="UP000664904"/>
    </source>
</evidence>
<dbReference type="RefSeq" id="WP_208844583.1">
    <property type="nucleotide sequence ID" value="NZ_CP072134.1"/>
</dbReference>
<protein>
    <submittedName>
        <fullName evidence="2">Uncharacterized protein</fullName>
    </submittedName>
</protein>
<gene>
    <name evidence="2" type="ORF">J5O05_17545</name>
</gene>
<dbReference type="Proteomes" id="UP000664904">
    <property type="component" value="Plasmid unnamed4"/>
</dbReference>
<keyword evidence="3" id="KW-1185">Reference proteome</keyword>
<dbReference type="AlphaFoldDB" id="A0A975DK11"/>
<organism evidence="2 3">
    <name type="scientific">Pseudoalteromonas xiamenensis</name>
    <dbReference type="NCBI Taxonomy" id="882626"/>
    <lineage>
        <taxon>Bacteria</taxon>
        <taxon>Pseudomonadati</taxon>
        <taxon>Pseudomonadota</taxon>
        <taxon>Gammaproteobacteria</taxon>
        <taxon>Alteromonadales</taxon>
        <taxon>Pseudoalteromonadaceae</taxon>
        <taxon>Pseudoalteromonas</taxon>
    </lineage>
</organism>
<name>A0A975DK11_9GAMM</name>
<feature type="region of interest" description="Disordered" evidence="1">
    <location>
        <begin position="20"/>
        <end position="46"/>
    </location>
</feature>
<evidence type="ECO:0000313" key="2">
    <source>
        <dbReference type="EMBL" id="QTH72964.1"/>
    </source>
</evidence>
<sequence length="46" mass="4742">MLINHCHLVAGGGSKVLPERGGTELAKLSPDIPPPPPLVEELTSNG</sequence>